<feature type="transmembrane region" description="Helical" evidence="10">
    <location>
        <begin position="1203"/>
        <end position="1225"/>
    </location>
</feature>
<evidence type="ECO:0000313" key="13">
    <source>
        <dbReference type="Proteomes" id="UP000030762"/>
    </source>
</evidence>
<comment type="similarity">
    <text evidence="2">Belongs to the ABC transporter superfamily. ABCA family.</text>
</comment>
<evidence type="ECO:0000256" key="10">
    <source>
        <dbReference type="SAM" id="Phobius"/>
    </source>
</evidence>
<keyword evidence="5" id="KW-0677">Repeat</keyword>
<dbReference type="VEuPathDB" id="FungiDB:SDRG_06622"/>
<dbReference type="InterPro" id="IPR027417">
    <property type="entry name" value="P-loop_NTPase"/>
</dbReference>
<dbReference type="InParanoid" id="T0RZL9"/>
<keyword evidence="7" id="KW-0067">ATP-binding</keyword>
<feature type="domain" description="ABC transporter" evidence="11">
    <location>
        <begin position="1470"/>
        <end position="1703"/>
    </location>
</feature>
<dbReference type="GO" id="GO:0016020">
    <property type="term" value="C:membrane"/>
    <property type="evidence" value="ECO:0007669"/>
    <property type="project" value="UniProtKB-SubCell"/>
</dbReference>
<evidence type="ECO:0000256" key="2">
    <source>
        <dbReference type="ARBA" id="ARBA00008869"/>
    </source>
</evidence>
<sequence>MAGRRQAHVRTLVWKNLLLMRKHPWKLAFELLFPVLLLYAIGSLKDQAANIDVPAGWSDDMDAVFSPRPITAPTFPLFDRVENPRDAKFYATEATFSGLLRRMASRSYMEGRKMHELSRDDAYACYTKLVRHGDVSLDASSVYAVPVECRGKVSPYKIALVPDTAFTRAYFAPAIAAWYPRVPLSKNSSEKASLPSWRDSIAFFSNESALEAYVSGPSYGLNASSPKVYAAIVFKDPPATQVIGTATSVSYTIRLSASLTNGPKTSTLVVDPHRKAMTPSTYKSYTKSGFLALQTLVTRFLTCLPSWDRRGPGGCTNVASVAAPNATLDARFAVQLQHDADLLDAVDSSSDLLSSLPPATQALLLRPLRQAPQPYFGSAVFAFPIAAYTASPFYTLIAPFMPFAFAASYVNIVSGLIVALVSEKELKARELMKILGVRDMSIFASWFLTYGLLFFVLAALQTIPSSLHVFSHASPVLIFAFFFLSGLAVVAFGFLLSAFFSKAKTGAYVGVLAFFMLFLIADALANASANAKTAACVAAPAAMSLGLSILVQAEATSSGITWSTMDHAFGSISFQTVLLFLVLDTVLYTLLGMYVEKVLPKEYGVSEHWTFPLQWCFSRRDLRSSEAESLLADASPISDAVEDVSLDLQQQADDGDALEIRQLRKAFPASDGDSTAKVAIAGMNLTLYKNQITCLLGHNGAGKTTLVSMLTGMLPPTSGDATMLRGLSLRRDMQSIRNSIGMCPQHDVLYDDLTVLEHMLFYAAIKGCAPEDVDAKLVAVGLDEKRHAIAKALSGGMKRKLSLAIAFLGDSKIVFLDEPTSGMDPYSRRLSWDIMSSHRLHRIIVLTTHSMDEADILGDRIAIMANGELQCVGSSLFLKNKYGAGYTLSLATTDADAVIATVRRHVGHAKVLASVGAEVSIQLPLESSASFPSLFAALDADTSALGLSSYGISVTTLEEVFLKVSETTHMDVGPKPRLATVSYEAPPVTASLFRSHFGALWRKRYLVAKRDRKAVLFAVVWPVLYIAIGIALLTSNALVQNDPSLSLMSSLRADTTAPFSCMGDDREMCKRVLSAETFFSGALPSHLVSVVAPVYPNAHPSVFGVAYDNISVDDTSGFCLRTAEVALNASLQAVQFGGYVAFGDASQHVFGYNMLVNTTAVHAAGTFKALLDQALVRYFAGSATLNVSVANHPLPLTAESKTAFTTALSFSATTFFVVAIAYFSASIVPHLVSEKHASRNAKHQQLLAGASVPAFWLANLGWDLMLYIFPCAFAVHAIWSSDLLPFTGFECPTCATSAFPAVVCLFVFVGAACIGFSYCLSFLCHDPANAQSYIISCNIYLGIYLSLASLVLSSLASTHELNAQLVYVFRLSPLFCLSHGLNNLSLAVLRPSRQSAFDWDVAGADVVYLALEAVLYPLLAIGIDYLLCFPSIARRLFRDPVVEDETPFQVDHDVEVEAARVEAGADHDVVSMSSLRKVYKDGKVGLATLSLGLPRGECFGFLGTNGAGKSTTMKILTGEIAASSGSAQLRGLDIVSQQLAIRRYIGYCPQFDALLDNLTVREHLELFATLKGVPSAHTRRVVDAKIEHLGLTPFEHCLAKTLSGGTKRKLSVAIALIGAPPMLFLDEPSTGMDPASRRFLWELVADVSTRSKTSTVFLTTHSMEECEALCTRVGIMVDGRLRCLGSIQHLKSRFGDGLLLHLKLTPVTARDVDDMLATHPAFPMQSLSRNELLQLCMVLGRPDRMHGIAPDHATGYALADTLERGLRVRPNEVGAWWLREDRFEACYARLSTAFGAANVSLVERHLDVCRVKVQATDLGHVFGLVEGLKEMVQEYTVAQTTLEQIFNAFASRGSHVV</sequence>
<dbReference type="Pfam" id="PF12698">
    <property type="entry name" value="ABC2_membrane_3"/>
    <property type="match status" value="2"/>
</dbReference>
<keyword evidence="13" id="KW-1185">Reference proteome</keyword>
<dbReference type="Pfam" id="PF00005">
    <property type="entry name" value="ABC_tran"/>
    <property type="match status" value="2"/>
</dbReference>
<evidence type="ECO:0000256" key="9">
    <source>
        <dbReference type="ARBA" id="ARBA00023136"/>
    </source>
</evidence>
<dbReference type="InterPro" id="IPR003593">
    <property type="entry name" value="AAA+_ATPase"/>
</dbReference>
<dbReference type="RefSeq" id="XP_008610634.1">
    <property type="nucleotide sequence ID" value="XM_008612412.1"/>
</dbReference>
<dbReference type="OMA" id="MNPLWPD"/>
<feature type="transmembrane region" description="Helical" evidence="10">
    <location>
        <begin position="1014"/>
        <end position="1039"/>
    </location>
</feature>
<dbReference type="PANTHER" id="PTHR19229:SF36">
    <property type="entry name" value="ATP-BINDING CASSETTE SUB-FAMILY A MEMBER 2"/>
    <property type="match status" value="1"/>
</dbReference>
<dbReference type="OrthoDB" id="10255969at2759"/>
<evidence type="ECO:0000256" key="7">
    <source>
        <dbReference type="ARBA" id="ARBA00022840"/>
    </source>
</evidence>
<keyword evidence="6" id="KW-0547">Nucleotide-binding</keyword>
<keyword evidence="3" id="KW-0813">Transport</keyword>
<evidence type="ECO:0000256" key="4">
    <source>
        <dbReference type="ARBA" id="ARBA00022692"/>
    </source>
</evidence>
<dbReference type="InterPro" id="IPR003439">
    <property type="entry name" value="ABC_transporter-like_ATP-bd"/>
</dbReference>
<evidence type="ECO:0000256" key="8">
    <source>
        <dbReference type="ARBA" id="ARBA00022989"/>
    </source>
</evidence>
<feature type="transmembrane region" description="Helical" evidence="10">
    <location>
        <begin position="1401"/>
        <end position="1427"/>
    </location>
</feature>
<dbReference type="PROSITE" id="PS00211">
    <property type="entry name" value="ABC_TRANSPORTER_1"/>
    <property type="match status" value="1"/>
</dbReference>
<dbReference type="Gene3D" id="3.40.50.300">
    <property type="entry name" value="P-loop containing nucleotide triphosphate hydrolases"/>
    <property type="match status" value="2"/>
</dbReference>
<feature type="transmembrane region" description="Helical" evidence="10">
    <location>
        <begin position="507"/>
        <end position="525"/>
    </location>
</feature>
<evidence type="ECO:0000259" key="11">
    <source>
        <dbReference type="PROSITE" id="PS50893"/>
    </source>
</evidence>
<keyword evidence="8 10" id="KW-1133">Transmembrane helix</keyword>
<gene>
    <name evidence="12" type="ORF">SDRG_06622</name>
</gene>
<dbReference type="GO" id="GO:0016887">
    <property type="term" value="F:ATP hydrolysis activity"/>
    <property type="evidence" value="ECO:0007669"/>
    <property type="project" value="InterPro"/>
</dbReference>
<dbReference type="SMART" id="SM00382">
    <property type="entry name" value="AAA"/>
    <property type="match status" value="2"/>
</dbReference>
<dbReference type="SUPFAM" id="SSF52540">
    <property type="entry name" value="P-loop containing nucleoside triphosphate hydrolases"/>
    <property type="match status" value="2"/>
</dbReference>
<feature type="transmembrane region" description="Helical" evidence="10">
    <location>
        <begin position="476"/>
        <end position="500"/>
    </location>
</feature>
<feature type="transmembrane region" description="Helical" evidence="10">
    <location>
        <begin position="442"/>
        <end position="464"/>
    </location>
</feature>
<feature type="transmembrane region" description="Helical" evidence="10">
    <location>
        <begin position="1367"/>
        <end position="1389"/>
    </location>
</feature>
<keyword evidence="4 10" id="KW-0812">Transmembrane</keyword>
<feature type="transmembrane region" description="Helical" evidence="10">
    <location>
        <begin position="572"/>
        <end position="591"/>
    </location>
</feature>
<comment type="subcellular location">
    <subcellularLocation>
        <location evidence="1">Membrane</location>
        <topology evidence="1">Multi-pass membrane protein</topology>
    </subcellularLocation>
</comment>
<dbReference type="PROSITE" id="PS50893">
    <property type="entry name" value="ABC_TRANSPORTER_2"/>
    <property type="match status" value="2"/>
</dbReference>
<evidence type="ECO:0000313" key="12">
    <source>
        <dbReference type="EMBL" id="EQC35872.1"/>
    </source>
</evidence>
<dbReference type="FunFam" id="3.40.50.300:FF:000335">
    <property type="entry name" value="ATP binding cassette subfamily A member 5"/>
    <property type="match status" value="1"/>
</dbReference>
<feature type="transmembrane region" description="Helical" evidence="10">
    <location>
        <begin position="1246"/>
        <end position="1279"/>
    </location>
</feature>
<dbReference type="FunFam" id="3.40.50.300:FF:000298">
    <property type="entry name" value="ATP-binding cassette sub-family A member 12"/>
    <property type="match status" value="1"/>
</dbReference>
<evidence type="ECO:0000256" key="5">
    <source>
        <dbReference type="ARBA" id="ARBA00022737"/>
    </source>
</evidence>
<dbReference type="InterPro" id="IPR026082">
    <property type="entry name" value="ABCA"/>
</dbReference>
<dbReference type="InterPro" id="IPR013525">
    <property type="entry name" value="ABC2_TM"/>
</dbReference>
<proteinExistence type="inferred from homology"/>
<name>T0RZL9_SAPDV</name>
<dbReference type="Proteomes" id="UP000030762">
    <property type="component" value="Unassembled WGS sequence"/>
</dbReference>
<dbReference type="GeneID" id="19947349"/>
<dbReference type="GO" id="GO:0140359">
    <property type="term" value="F:ABC-type transporter activity"/>
    <property type="evidence" value="ECO:0007669"/>
    <property type="project" value="InterPro"/>
</dbReference>
<organism evidence="12 13">
    <name type="scientific">Saprolegnia diclina (strain VS20)</name>
    <dbReference type="NCBI Taxonomy" id="1156394"/>
    <lineage>
        <taxon>Eukaryota</taxon>
        <taxon>Sar</taxon>
        <taxon>Stramenopiles</taxon>
        <taxon>Oomycota</taxon>
        <taxon>Saprolegniomycetes</taxon>
        <taxon>Saprolegniales</taxon>
        <taxon>Saprolegniaceae</taxon>
        <taxon>Saprolegnia</taxon>
    </lineage>
</organism>
<feature type="transmembrane region" description="Helical" evidence="10">
    <location>
        <begin position="375"/>
        <end position="394"/>
    </location>
</feature>
<accession>T0RZL9</accession>
<dbReference type="PANTHER" id="PTHR19229">
    <property type="entry name" value="ATP-BINDING CASSETTE TRANSPORTER SUBFAMILY A ABCA"/>
    <property type="match status" value="1"/>
</dbReference>
<dbReference type="CDD" id="cd03263">
    <property type="entry name" value="ABC_subfamily_A"/>
    <property type="match status" value="2"/>
</dbReference>
<dbReference type="eggNOG" id="KOG0059">
    <property type="taxonomic scope" value="Eukaryota"/>
</dbReference>
<feature type="transmembrane region" description="Helical" evidence="10">
    <location>
        <begin position="1299"/>
        <end position="1321"/>
    </location>
</feature>
<dbReference type="GO" id="GO:0005319">
    <property type="term" value="F:lipid transporter activity"/>
    <property type="evidence" value="ECO:0007669"/>
    <property type="project" value="TreeGrafter"/>
</dbReference>
<dbReference type="GO" id="GO:0005524">
    <property type="term" value="F:ATP binding"/>
    <property type="evidence" value="ECO:0007669"/>
    <property type="project" value="UniProtKB-KW"/>
</dbReference>
<feature type="transmembrane region" description="Helical" evidence="10">
    <location>
        <begin position="1333"/>
        <end position="1355"/>
    </location>
</feature>
<feature type="domain" description="ABC transporter" evidence="11">
    <location>
        <begin position="658"/>
        <end position="891"/>
    </location>
</feature>
<keyword evidence="9 10" id="KW-0472">Membrane</keyword>
<evidence type="ECO:0000256" key="1">
    <source>
        <dbReference type="ARBA" id="ARBA00004141"/>
    </source>
</evidence>
<feature type="transmembrane region" description="Helical" evidence="10">
    <location>
        <begin position="400"/>
        <end position="421"/>
    </location>
</feature>
<dbReference type="STRING" id="1156394.T0RZL9"/>
<reference evidence="12 13" key="1">
    <citation type="submission" date="2012-04" db="EMBL/GenBank/DDBJ databases">
        <title>The Genome Sequence of Saprolegnia declina VS20.</title>
        <authorList>
            <consortium name="The Broad Institute Genome Sequencing Platform"/>
            <person name="Russ C."/>
            <person name="Nusbaum C."/>
            <person name="Tyler B."/>
            <person name="van West P."/>
            <person name="Dieguez-Uribeondo J."/>
            <person name="de Bruijn I."/>
            <person name="Tripathy S."/>
            <person name="Jiang R."/>
            <person name="Young S.K."/>
            <person name="Zeng Q."/>
            <person name="Gargeya S."/>
            <person name="Fitzgerald M."/>
            <person name="Haas B."/>
            <person name="Abouelleil A."/>
            <person name="Alvarado L."/>
            <person name="Arachchi H.M."/>
            <person name="Berlin A."/>
            <person name="Chapman S.B."/>
            <person name="Goldberg J."/>
            <person name="Griggs A."/>
            <person name="Gujja S."/>
            <person name="Hansen M."/>
            <person name="Howarth C."/>
            <person name="Imamovic A."/>
            <person name="Larimer J."/>
            <person name="McCowen C."/>
            <person name="Montmayeur A."/>
            <person name="Murphy C."/>
            <person name="Neiman D."/>
            <person name="Pearson M."/>
            <person name="Priest M."/>
            <person name="Roberts A."/>
            <person name="Saif S."/>
            <person name="Shea T."/>
            <person name="Sisk P."/>
            <person name="Sykes S."/>
            <person name="Wortman J."/>
            <person name="Nusbaum C."/>
            <person name="Birren B."/>
        </authorList>
    </citation>
    <scope>NUCLEOTIDE SEQUENCE [LARGE SCALE GENOMIC DNA]</scope>
    <source>
        <strain evidence="12 13">VS20</strain>
    </source>
</reference>
<dbReference type="InterPro" id="IPR017871">
    <property type="entry name" value="ABC_transporter-like_CS"/>
</dbReference>
<dbReference type="EMBL" id="JH767149">
    <property type="protein sequence ID" value="EQC35872.1"/>
    <property type="molecule type" value="Genomic_DNA"/>
</dbReference>
<protein>
    <recommendedName>
        <fullName evidence="11">ABC transporter domain-containing protein</fullName>
    </recommendedName>
</protein>
<evidence type="ECO:0000256" key="6">
    <source>
        <dbReference type="ARBA" id="ARBA00022741"/>
    </source>
</evidence>
<evidence type="ECO:0000256" key="3">
    <source>
        <dbReference type="ARBA" id="ARBA00022448"/>
    </source>
</evidence>